<dbReference type="HOGENOM" id="CLU_2861206_0_0_10"/>
<evidence type="ECO:0000313" key="1">
    <source>
        <dbReference type="EMBL" id="CDF79316.1"/>
    </source>
</evidence>
<dbReference type="RefSeq" id="WP_148304582.1">
    <property type="nucleotide sequence ID" value="NZ_HG315671.1"/>
</dbReference>
<gene>
    <name evidence="1" type="ORF">BN863_16040</name>
</gene>
<keyword evidence="2" id="KW-1185">Reference proteome</keyword>
<dbReference type="EMBL" id="HG315671">
    <property type="protein sequence ID" value="CDF79316.1"/>
    <property type="molecule type" value="Genomic_DNA"/>
</dbReference>
<organism evidence="1 2">
    <name type="scientific">Formosa agariphila (strain DSM 15362 / KCTC 12365 / LMG 23005 / KMM 3901 / M-2Alg 35-1)</name>
    <dbReference type="NCBI Taxonomy" id="1347342"/>
    <lineage>
        <taxon>Bacteria</taxon>
        <taxon>Pseudomonadati</taxon>
        <taxon>Bacteroidota</taxon>
        <taxon>Flavobacteriia</taxon>
        <taxon>Flavobacteriales</taxon>
        <taxon>Flavobacteriaceae</taxon>
        <taxon>Formosa</taxon>
    </lineage>
</organism>
<dbReference type="OrthoDB" id="839945at2"/>
<dbReference type="PATRIC" id="fig|1347342.6.peg.1610"/>
<name>T2KLM4_FORAG</name>
<dbReference type="Proteomes" id="UP000016160">
    <property type="component" value="Chromosome"/>
</dbReference>
<protein>
    <submittedName>
        <fullName evidence="1">Uncharacterized protein</fullName>
    </submittedName>
</protein>
<sequence>MEKLFKTAARDKNLDVSEVYFQPEGDVFVSYTRDYDVAVKMSAVLNTLISNDDYLTFVISQTCS</sequence>
<evidence type="ECO:0000313" key="2">
    <source>
        <dbReference type="Proteomes" id="UP000016160"/>
    </source>
</evidence>
<dbReference type="eggNOG" id="ENOG502ZF54">
    <property type="taxonomic scope" value="Bacteria"/>
</dbReference>
<accession>T2KLM4</accession>
<proteinExistence type="predicted"/>
<dbReference type="AlphaFoldDB" id="T2KLM4"/>
<reference evidence="1 2" key="1">
    <citation type="journal article" date="2013" name="Appl. Environ. Microbiol.">
        <title>The genome of the alga-associated marine flavobacterium Formosa agariphila KMM 3901T reveals a broad potential for degradation of algal polysaccharides.</title>
        <authorList>
            <person name="Mann A.J."/>
            <person name="Hahnke R.L."/>
            <person name="Huang S."/>
            <person name="Werner J."/>
            <person name="Xing P."/>
            <person name="Barbeyron T."/>
            <person name="Huettel B."/>
            <person name="Stueber K."/>
            <person name="Reinhardt R."/>
            <person name="Harder J."/>
            <person name="Gloeckner F.O."/>
            <person name="Amann R.I."/>
            <person name="Teeling H."/>
        </authorList>
    </citation>
    <scope>NUCLEOTIDE SEQUENCE [LARGE SCALE GENOMIC DNA]</scope>
    <source>
        <strain evidence="2">DSM 15362 / KCTC 12365 / LMG 23005 / KMM 3901</strain>
    </source>
</reference>